<dbReference type="Proteomes" id="UP001163603">
    <property type="component" value="Chromosome 8"/>
</dbReference>
<sequence>MKTPANAACTSSVTAASNSGEGVVEKKMINSELWHACAGPLVNLPAAGTHVVYFPQGHSEQCPDFRVKLATGSGIYEEGCRWSNPKLSESSIKAAMSSSQCYIAYPETDEVYAQMTLQPVLSNMLCALRVLSNQTKLLEFDKDALLRSDIGLKSNKPQTEFFCKTLTASDTSTHGGFSVPRRAAEKIFPPLDFSMQPPAQELVARDLHDNVWTFRHIYRGQPKRHLLTTGWSLFVSGKRLFAGDSVLFIRDEKQQLLLGIRRANRQPTNLSSSVLSSDSMHIGILAAAAHAAANNSPFTVFYNPRASPSEFVVPLAKYYKAVYSNQISLGMRFRMMFETEESGTRRYMGTITGISDLDPVRWNNSQWRNLQVGWDESTAGERCNRVSIWEIEPVTAPFFLCPPPFFRSKHPRQPGMPGTRCAIQAKFLGYNISSLLRCLVGNDESADLDNLFKRTMPWLGDEFSMKDSQALPGFSLVQWMNMQQNPSLANSMQSNYMHSLPGSVLQNLAGADLSRQLGLPPQIPQPNNLQFNSQRSPQQVQQIDQPPKLPSTMNQLSSIIPPPQLLGDITQQSRQNMITQTLSPGQVQVQMLQPHNLVQNNNILPQQPSMQNPPLPINIPPNMQQQHVMGQNQQQNLMQSQLPDQANQHLHMSDKQQIQLQLLQRLQQQQQSLLAQQSALQQPAQLQVSQSFSRPQMTPTQMLDMPQTTPTSLPQADVTSQQITKGNNMTNVRFSYPPQQPRLQQQQTGLLPEMPGHVAPLPAQISNQHSTAGGSVLTGAVGAGHSVITDDVPSCSTSPSANNSQNLIQPMANSRPNRSMAMGEDMAQSASTLLSTSGLETIAPGINLAKDFQPKTDVKPSLNISKNQNQCFFAPQTYLHGTASQADYLDTSSSTSVCLSQNDVHIQHNNSLSYNPLRDTSQDGEVQADPRSNVPYGSNIDGPLVLPNHDPLLTKSMGVGKDFSNNLSSGGMLANYENSKDVQQELSSSIVSQSFGVPDMTFNPIDSTINDSSFMNRAPWAPPPQFPPRMRSYTKVYKRGAVGRSIDITHYSGYDELKQDLARRFGIEGQLEDRQRIGWKLVYVDHEHDVLLVGDDPWEEFVRCVRCIKILSPQEVQQMSLDGDFGNSVLPHQACSSSDNGNV</sequence>
<protein>
    <submittedName>
        <fullName evidence="1">Uncharacterized protein</fullName>
    </submittedName>
</protein>
<organism evidence="1 2">
    <name type="scientific">Pistacia integerrima</name>
    <dbReference type="NCBI Taxonomy" id="434235"/>
    <lineage>
        <taxon>Eukaryota</taxon>
        <taxon>Viridiplantae</taxon>
        <taxon>Streptophyta</taxon>
        <taxon>Embryophyta</taxon>
        <taxon>Tracheophyta</taxon>
        <taxon>Spermatophyta</taxon>
        <taxon>Magnoliopsida</taxon>
        <taxon>eudicotyledons</taxon>
        <taxon>Gunneridae</taxon>
        <taxon>Pentapetalae</taxon>
        <taxon>rosids</taxon>
        <taxon>malvids</taxon>
        <taxon>Sapindales</taxon>
        <taxon>Anacardiaceae</taxon>
        <taxon>Pistacia</taxon>
    </lineage>
</organism>
<gene>
    <name evidence="1" type="ORF">Pint_13935</name>
</gene>
<evidence type="ECO:0000313" key="2">
    <source>
        <dbReference type="Proteomes" id="UP001163603"/>
    </source>
</evidence>
<evidence type="ECO:0000313" key="1">
    <source>
        <dbReference type="EMBL" id="KAJ0030781.1"/>
    </source>
</evidence>
<comment type="caution">
    <text evidence="1">The sequence shown here is derived from an EMBL/GenBank/DDBJ whole genome shotgun (WGS) entry which is preliminary data.</text>
</comment>
<reference evidence="2" key="1">
    <citation type="journal article" date="2023" name="G3 (Bethesda)">
        <title>Genome assembly and association tests identify interacting loci associated with vigor, precocity, and sex in interspecific pistachio rootstocks.</title>
        <authorList>
            <person name="Palmer W."/>
            <person name="Jacygrad E."/>
            <person name="Sagayaradj S."/>
            <person name="Cavanaugh K."/>
            <person name="Han R."/>
            <person name="Bertier L."/>
            <person name="Beede B."/>
            <person name="Kafkas S."/>
            <person name="Golino D."/>
            <person name="Preece J."/>
            <person name="Michelmore R."/>
        </authorList>
    </citation>
    <scope>NUCLEOTIDE SEQUENCE [LARGE SCALE GENOMIC DNA]</scope>
</reference>
<accession>A0ACC0Y645</accession>
<proteinExistence type="predicted"/>
<keyword evidence="2" id="KW-1185">Reference proteome</keyword>
<dbReference type="EMBL" id="CM047743">
    <property type="protein sequence ID" value="KAJ0030781.1"/>
    <property type="molecule type" value="Genomic_DNA"/>
</dbReference>
<name>A0ACC0Y645_9ROSI</name>